<protein>
    <submittedName>
        <fullName evidence="1">Uncharacterized protein (TIGR03089 family)</fullName>
    </submittedName>
</protein>
<dbReference type="SUPFAM" id="SSF56801">
    <property type="entry name" value="Acetyl-CoA synthetase-like"/>
    <property type="match status" value="1"/>
</dbReference>
<evidence type="ECO:0000313" key="1">
    <source>
        <dbReference type="EMBL" id="MBB5873376.1"/>
    </source>
</evidence>
<dbReference type="EMBL" id="JACHMN010000003">
    <property type="protein sequence ID" value="MBB5873376.1"/>
    <property type="molecule type" value="Genomic_DNA"/>
</dbReference>
<sequence>MDVETAGVPALLAEGGLVGVDQPLLTFYDDATGERTALTAGDLGGWAARTAGLLRDGCGLGIGDRAAVMLHPHWQTAAVLLGCWSAGVAVSFRGTATAGLPALGGDAREPFDVSFVARDRLDDWLENVPDAVHQYALGPEIETLREPKGYYLDYLTEVARFPAEMPAAQVRPDGAATTDGTSYGAWGRLAAELASLNGLRPGDRVLVDAAEHEHPVKWLLAPLSVGATVVLVANLDPDRQEERLAAEGITRSL</sequence>
<dbReference type="InterPro" id="IPR017523">
    <property type="entry name" value="Rv3268"/>
</dbReference>
<proteinExistence type="predicted"/>
<dbReference type="AlphaFoldDB" id="A0A841C0I9"/>
<dbReference type="Proteomes" id="UP000587527">
    <property type="component" value="Unassembled WGS sequence"/>
</dbReference>
<comment type="caution">
    <text evidence="1">The sequence shown here is derived from an EMBL/GenBank/DDBJ whole genome shotgun (WGS) entry which is preliminary data.</text>
</comment>
<dbReference type="Gene3D" id="3.40.50.12780">
    <property type="entry name" value="N-terminal domain of ligase-like"/>
    <property type="match status" value="1"/>
</dbReference>
<organism evidence="1 2">
    <name type="scientific">Allocatelliglobosispora scoriae</name>
    <dbReference type="NCBI Taxonomy" id="643052"/>
    <lineage>
        <taxon>Bacteria</taxon>
        <taxon>Bacillati</taxon>
        <taxon>Actinomycetota</taxon>
        <taxon>Actinomycetes</taxon>
        <taxon>Micromonosporales</taxon>
        <taxon>Micromonosporaceae</taxon>
        <taxon>Allocatelliglobosispora</taxon>
    </lineage>
</organism>
<dbReference type="InterPro" id="IPR042099">
    <property type="entry name" value="ANL_N_sf"/>
</dbReference>
<gene>
    <name evidence="1" type="ORF">F4553_006810</name>
</gene>
<reference evidence="1 2" key="1">
    <citation type="submission" date="2020-08" db="EMBL/GenBank/DDBJ databases">
        <title>Sequencing the genomes of 1000 actinobacteria strains.</title>
        <authorList>
            <person name="Klenk H.-P."/>
        </authorList>
    </citation>
    <scope>NUCLEOTIDE SEQUENCE [LARGE SCALE GENOMIC DNA]</scope>
    <source>
        <strain evidence="1 2">DSM 45362</strain>
    </source>
</reference>
<dbReference type="RefSeq" id="WP_184844494.1">
    <property type="nucleotide sequence ID" value="NZ_JACHMN010000003.1"/>
</dbReference>
<dbReference type="NCBIfam" id="TIGR03089">
    <property type="entry name" value="TIGR03089 family protein"/>
    <property type="match status" value="1"/>
</dbReference>
<name>A0A841C0I9_9ACTN</name>
<keyword evidence="2" id="KW-1185">Reference proteome</keyword>
<accession>A0A841C0I9</accession>
<evidence type="ECO:0000313" key="2">
    <source>
        <dbReference type="Proteomes" id="UP000587527"/>
    </source>
</evidence>